<name>A0A194VWN0_CYTMA</name>
<accession>A0A194VWN0</accession>
<proteinExistence type="predicted"/>
<feature type="region of interest" description="Disordered" evidence="1">
    <location>
        <begin position="1"/>
        <end position="57"/>
    </location>
</feature>
<evidence type="ECO:0000313" key="3">
    <source>
        <dbReference type="Proteomes" id="UP000078559"/>
    </source>
</evidence>
<protein>
    <submittedName>
        <fullName evidence="2">Uncharacterized protein</fullName>
    </submittedName>
</protein>
<dbReference type="AlphaFoldDB" id="A0A194VWN0"/>
<evidence type="ECO:0000256" key="1">
    <source>
        <dbReference type="SAM" id="MobiDB-lite"/>
    </source>
</evidence>
<feature type="compositionally biased region" description="Polar residues" evidence="1">
    <location>
        <begin position="1"/>
        <end position="11"/>
    </location>
</feature>
<evidence type="ECO:0000313" key="2">
    <source>
        <dbReference type="EMBL" id="KUI68293.1"/>
    </source>
</evidence>
<organism evidence="2 3">
    <name type="scientific">Cytospora mali</name>
    <name type="common">Apple Valsa canker fungus</name>
    <name type="synonym">Valsa mali</name>
    <dbReference type="NCBI Taxonomy" id="578113"/>
    <lineage>
        <taxon>Eukaryota</taxon>
        <taxon>Fungi</taxon>
        <taxon>Dikarya</taxon>
        <taxon>Ascomycota</taxon>
        <taxon>Pezizomycotina</taxon>
        <taxon>Sordariomycetes</taxon>
        <taxon>Sordariomycetidae</taxon>
        <taxon>Diaporthales</taxon>
        <taxon>Cytosporaceae</taxon>
        <taxon>Cytospora</taxon>
    </lineage>
</organism>
<gene>
    <name evidence="2" type="ORF">VM1G_11530</name>
</gene>
<reference evidence="2" key="1">
    <citation type="submission" date="2014-12" db="EMBL/GenBank/DDBJ databases">
        <title>Genome Sequence of Valsa Canker Pathogens Uncovers a Specific Adaption of Colonization on Woody Bark.</title>
        <authorList>
            <person name="Yin Z."/>
            <person name="Liu H."/>
            <person name="Gao X."/>
            <person name="Li Z."/>
            <person name="Song N."/>
            <person name="Ke X."/>
            <person name="Dai Q."/>
            <person name="Wu Y."/>
            <person name="Sun Y."/>
            <person name="Xu J.-R."/>
            <person name="Kang Z.K."/>
            <person name="Wang L."/>
            <person name="Huang L."/>
        </authorList>
    </citation>
    <scope>NUCLEOTIDE SEQUENCE [LARGE SCALE GENOMIC DNA]</scope>
    <source>
        <strain evidence="2">03-8</strain>
    </source>
</reference>
<dbReference type="EMBL" id="CM003101">
    <property type="protein sequence ID" value="KUI68293.1"/>
    <property type="molecule type" value="Genomic_DNA"/>
</dbReference>
<dbReference type="Proteomes" id="UP000078559">
    <property type="component" value="Chromosome 4"/>
</dbReference>
<keyword evidence="3" id="KW-1185">Reference proteome</keyword>
<sequence>MASSVKSSKASTFGGHGEFPYLPSLETLQVPHAKPQKVGRAMDSRHISKAGPKLPSP</sequence>